<reference evidence="3" key="1">
    <citation type="submission" date="2023-10" db="EMBL/GenBank/DDBJ databases">
        <title>Genome assembly of Pristionchus species.</title>
        <authorList>
            <person name="Yoshida K."/>
            <person name="Sommer R.J."/>
        </authorList>
    </citation>
    <scope>NUCLEOTIDE SEQUENCE</scope>
    <source>
        <strain evidence="3">RS0144</strain>
    </source>
</reference>
<dbReference type="PROSITE" id="PS50097">
    <property type="entry name" value="BTB"/>
    <property type="match status" value="1"/>
</dbReference>
<dbReference type="AlphaFoldDB" id="A0AAV5TA12"/>
<evidence type="ECO:0000256" key="1">
    <source>
        <dbReference type="SAM" id="MobiDB-lite"/>
    </source>
</evidence>
<dbReference type="Pfam" id="PF00651">
    <property type="entry name" value="BTB"/>
    <property type="match status" value="1"/>
</dbReference>
<dbReference type="SUPFAM" id="SSF54695">
    <property type="entry name" value="POZ domain"/>
    <property type="match status" value="1"/>
</dbReference>
<feature type="domain" description="BTB" evidence="2">
    <location>
        <begin position="33"/>
        <end position="100"/>
    </location>
</feature>
<dbReference type="Gene3D" id="3.30.710.10">
    <property type="entry name" value="Potassium Channel Kv1.1, Chain A"/>
    <property type="match status" value="1"/>
</dbReference>
<dbReference type="InterPro" id="IPR000210">
    <property type="entry name" value="BTB/POZ_dom"/>
</dbReference>
<sequence>LTSSHPSMELPESECIVHEFPKEFFNTPNRWEELFTIVVEDREFKAHTELLKARVPFFNGLLSSNMVEAALGRTHLHDMDAATLSSLLDYVYTGTLTVTETNVQNLLMGAVFLQIESVKDECAIFMGRRIRIDSVIDLLKISSQIADEKMKKTVIRFIDVKLEEFRRYLSDSQLSGVDRRGARDNTETRFSTHPQRRAGVRSPRSMDAQES</sequence>
<dbReference type="EMBL" id="BTSX01000004">
    <property type="protein sequence ID" value="GMS91960.1"/>
    <property type="molecule type" value="Genomic_DNA"/>
</dbReference>
<proteinExistence type="predicted"/>
<dbReference type="Proteomes" id="UP001432027">
    <property type="component" value="Unassembled WGS sequence"/>
</dbReference>
<gene>
    <name evidence="3" type="ORF">PENTCL1PPCAC_14135</name>
</gene>
<evidence type="ECO:0000313" key="3">
    <source>
        <dbReference type="EMBL" id="GMS91960.1"/>
    </source>
</evidence>
<dbReference type="InterPro" id="IPR011333">
    <property type="entry name" value="SKP1/BTB/POZ_sf"/>
</dbReference>
<keyword evidence="4" id="KW-1185">Reference proteome</keyword>
<comment type="caution">
    <text evidence="3">The sequence shown here is derived from an EMBL/GenBank/DDBJ whole genome shotgun (WGS) entry which is preliminary data.</text>
</comment>
<evidence type="ECO:0000259" key="2">
    <source>
        <dbReference type="PROSITE" id="PS50097"/>
    </source>
</evidence>
<protein>
    <recommendedName>
        <fullName evidence="2">BTB domain-containing protein</fullName>
    </recommendedName>
</protein>
<feature type="non-terminal residue" evidence="3">
    <location>
        <position position="1"/>
    </location>
</feature>
<feature type="region of interest" description="Disordered" evidence="1">
    <location>
        <begin position="177"/>
        <end position="211"/>
    </location>
</feature>
<name>A0AAV5TA12_9BILA</name>
<feature type="compositionally biased region" description="Basic and acidic residues" evidence="1">
    <location>
        <begin position="177"/>
        <end position="187"/>
    </location>
</feature>
<dbReference type="PANTHER" id="PTHR24413">
    <property type="entry name" value="SPECKLE-TYPE POZ PROTEIN"/>
    <property type="match status" value="1"/>
</dbReference>
<evidence type="ECO:0000313" key="4">
    <source>
        <dbReference type="Proteomes" id="UP001432027"/>
    </source>
</evidence>
<accession>A0AAV5TA12</accession>
<organism evidence="3 4">
    <name type="scientific">Pristionchus entomophagus</name>
    <dbReference type="NCBI Taxonomy" id="358040"/>
    <lineage>
        <taxon>Eukaryota</taxon>
        <taxon>Metazoa</taxon>
        <taxon>Ecdysozoa</taxon>
        <taxon>Nematoda</taxon>
        <taxon>Chromadorea</taxon>
        <taxon>Rhabditida</taxon>
        <taxon>Rhabditina</taxon>
        <taxon>Diplogasteromorpha</taxon>
        <taxon>Diplogasteroidea</taxon>
        <taxon>Neodiplogasteridae</taxon>
        <taxon>Pristionchus</taxon>
    </lineage>
</organism>
<dbReference type="SMART" id="SM00225">
    <property type="entry name" value="BTB"/>
    <property type="match status" value="1"/>
</dbReference>